<accession>A0A419W9V6</accession>
<dbReference type="Gene3D" id="2.60.20.10">
    <property type="entry name" value="Crystallins"/>
    <property type="match status" value="1"/>
</dbReference>
<dbReference type="InterPro" id="IPR013320">
    <property type="entry name" value="ConA-like_dom_sf"/>
</dbReference>
<feature type="domain" description="Beta/gamma crystallin 'Greek key'" evidence="3">
    <location>
        <begin position="435"/>
        <end position="483"/>
    </location>
</feature>
<evidence type="ECO:0000256" key="1">
    <source>
        <dbReference type="ARBA" id="ARBA00009646"/>
    </source>
</evidence>
<keyword evidence="5" id="KW-1185">Reference proteome</keyword>
<name>A0A419W9V6_9BACT</name>
<evidence type="ECO:0000313" key="5">
    <source>
        <dbReference type="Proteomes" id="UP000283387"/>
    </source>
</evidence>
<keyword evidence="4" id="KW-0430">Lectin</keyword>
<dbReference type="InterPro" id="IPR001064">
    <property type="entry name" value="Beta/gamma_crystallin"/>
</dbReference>
<dbReference type="SUPFAM" id="SSF49899">
    <property type="entry name" value="Concanavalin A-like lectins/glucanases"/>
    <property type="match status" value="1"/>
</dbReference>
<dbReference type="Proteomes" id="UP000283387">
    <property type="component" value="Unassembled WGS sequence"/>
</dbReference>
<evidence type="ECO:0000256" key="2">
    <source>
        <dbReference type="ARBA" id="ARBA00022737"/>
    </source>
</evidence>
<dbReference type="Pfam" id="PF13385">
    <property type="entry name" value="Laminin_G_3"/>
    <property type="match status" value="1"/>
</dbReference>
<keyword evidence="2" id="KW-0677">Repeat</keyword>
<dbReference type="EMBL" id="RAPN01000001">
    <property type="protein sequence ID" value="RKD92233.1"/>
    <property type="molecule type" value="Genomic_DNA"/>
</dbReference>
<evidence type="ECO:0000313" key="4">
    <source>
        <dbReference type="EMBL" id="RKD92233.1"/>
    </source>
</evidence>
<dbReference type="SUPFAM" id="SSF49695">
    <property type="entry name" value="gamma-Crystallin-like"/>
    <property type="match status" value="1"/>
</dbReference>
<dbReference type="OrthoDB" id="2482758at2"/>
<comment type="caution">
    <text evidence="4">The sequence shown here is derived from an EMBL/GenBank/DDBJ whole genome shotgun (WGS) entry which is preliminary data.</text>
</comment>
<dbReference type="RefSeq" id="WP_120273464.1">
    <property type="nucleotide sequence ID" value="NZ_RAPN01000001.1"/>
</dbReference>
<comment type="similarity">
    <text evidence="1">Belongs to the beta/gamma-crystallin family.</text>
</comment>
<organism evidence="4 5">
    <name type="scientific">Mangrovibacterium diazotrophicum</name>
    <dbReference type="NCBI Taxonomy" id="1261403"/>
    <lineage>
        <taxon>Bacteria</taxon>
        <taxon>Pseudomonadati</taxon>
        <taxon>Bacteroidota</taxon>
        <taxon>Bacteroidia</taxon>
        <taxon>Marinilabiliales</taxon>
        <taxon>Prolixibacteraceae</taxon>
        <taxon>Mangrovibacterium</taxon>
    </lineage>
</organism>
<proteinExistence type="inferred from homology"/>
<dbReference type="Gene3D" id="2.60.120.200">
    <property type="match status" value="1"/>
</dbReference>
<dbReference type="InterPro" id="IPR011024">
    <property type="entry name" value="G_crystallin-like"/>
</dbReference>
<dbReference type="PROSITE" id="PS50915">
    <property type="entry name" value="CRYSTALLIN_BETA_GAMMA"/>
    <property type="match status" value="1"/>
</dbReference>
<dbReference type="GO" id="GO:0030246">
    <property type="term" value="F:carbohydrate binding"/>
    <property type="evidence" value="ECO:0007669"/>
    <property type="project" value="UniProtKB-KW"/>
</dbReference>
<dbReference type="GO" id="GO:0005975">
    <property type="term" value="P:carbohydrate metabolic process"/>
    <property type="evidence" value="ECO:0007669"/>
    <property type="project" value="UniProtKB-ARBA"/>
</dbReference>
<sequence>MAVQPSYHWTFQEREGSIVKDSVKGIEGKLFGTYYEGYGRFGDAVKVNGLNQKIVFPAEIGQFGTSDFTIAFGVRIFHNQRQDDLDLFGNRSVSGHGNFFAIRSNHQHNLWFEVDQDGNGTNYIVAKTNDLKLSDGKWHHLAFVRKGVVLQVYFDGQFVVEAKSETGIANITNSAEVRLGDWKRGTPIARYEDLRIYQSALNPVEIQNLVIPFNRALNPGEIELIGTDDTAVILSIARANLDGFETQFREIRLGPNTGATLYQYVDFKGQALKLYADIDNIPSTKIGAYLRSIQIWSSRNDPFTGKWLLQAPNGEYLSADRALLTTASSRTVNELFQFQFNDSLQQIQLVSPGQPEGYFSQFLINKQRTSLLLIDDSDGDEGFFSIVDFKHERWLRLREEDKLFVWTSKPEKRSLFYRASKIAETEGQVGELSPGEVALYEHSYYHGRAWILNDGEPGLEGVYRNLNVFPNLDNVASSIRLGPGTGVSLFANPDLKVNEKNRENEIEDYLKNSSSLGEGQIGHDRLSSLRIFRTLAPEDVFESYSAVLGQDYRMVDNELEEFSSYRTIVAFPPGTNEEVEISATDFTVIEIDDETYEVDEVSSVKVKPNAMGRIMITSEAEGLSTPGLKFKTQSMATNERVVLFPDREVHRKIANMQPDELWNAKDAEGNPLVDQNAFTQTEIAAAQNTISRVMATVVPENAPSVTKADGVDKNEFSAKTSASRLVSDATEPKPWAIKFSDAETTSAPANNNPLIMSSVSATKAIWEEPVKEDDFLKILAEASSGADDELQSLSAAAARLKIGRAIKSAVSGAKSVTIGFAKDLAGVASAAAKNTMNIIVDVGGKLVSFVLDTVEKVAGFVEGLFEKIMGAIEKAIEFLRALFAWKDILDTQRYLVKAVNSGFVAMKDGIENAKDAVADFVDGLQDSVEDGMNKLVEALGVEPSEVQSSRSVLPESVEWFFSKLLSGSKKKGAQTAPDAPEQKGAGGLADFMGVFFERIKSITDLLSIGIGGLADALVALVKNPLRPQLALAVLIEAARDSIIQLLEIAGDLVGDFLNVLEEAVQLFQNLLNGEIKIPFISDLFKLIGAGKLNILNLTSLLVAIPLTAISKLISGEKPFEGEPLPDFAASDGDNLSVQSTLLLSISVDSTGEDSAANEDENQRASAARIRSVKVWGRAALTVDVMNGVINCILDAFAEGEDDKLNEVTAGLGLEIVSLALSGISWLASFPSSPGFPGGRPYNLCKHKLRGSKFDALENDEKEMLRSERVMWGWRTAVYWLDVALVMFSIGKAASSSKEPPKIQRMKRRDEISIFCYWVFSCVDLGLTMRHLNKVPEDDNPEDEKVNEIFAALPGMLSPIRMMGGEGAVSLAAIDLISTALNAKIGRGLLDDDLAELRGAS</sequence>
<reference evidence="4 5" key="1">
    <citation type="submission" date="2018-09" db="EMBL/GenBank/DDBJ databases">
        <title>Genomic Encyclopedia of Archaeal and Bacterial Type Strains, Phase II (KMG-II): from individual species to whole genera.</title>
        <authorList>
            <person name="Goeker M."/>
        </authorList>
    </citation>
    <scope>NUCLEOTIDE SEQUENCE [LARGE SCALE GENOMIC DNA]</scope>
    <source>
        <strain evidence="4 5">DSM 27148</strain>
    </source>
</reference>
<evidence type="ECO:0000259" key="3">
    <source>
        <dbReference type="PROSITE" id="PS50915"/>
    </source>
</evidence>
<gene>
    <name evidence="4" type="ORF">BC643_2604</name>
</gene>
<dbReference type="GO" id="GO:0004553">
    <property type="term" value="F:hydrolase activity, hydrolyzing O-glycosyl compounds"/>
    <property type="evidence" value="ECO:0007669"/>
    <property type="project" value="UniProtKB-ARBA"/>
</dbReference>
<protein>
    <submittedName>
        <fullName evidence="4">Concanavalin A-like lectin/glucanase superfamily protein</fullName>
    </submittedName>
</protein>